<feature type="transmembrane region" description="Helical" evidence="1">
    <location>
        <begin position="187"/>
        <end position="207"/>
    </location>
</feature>
<protein>
    <submittedName>
        <fullName evidence="2">Uncharacterized protein</fullName>
    </submittedName>
</protein>
<dbReference type="STRING" id="1322246.BN4_11902"/>
<sequence>MNDEACRGDSLCASSCLEALDYDVGVGKGIRWSRTRNVRLMVPFPTPRLHVAVKINKAGTAFVVWAFKPLLSLEAVESLFFLLLFTKKSEQCMGKRASHCRLHEIRGGHMKRISSVFLASLCMVLVVGSAAVAAETPASTGGYAEGVIRVLGNLLVLSVVFEVAYNVLFDWRWFLARYDGKGVKRPLVLIGALCFTFGVDIDFMQKLLAVMDYLPETYGTTIPGKVITAMLLTGGSSGVLEIFSKLGIRNQEEAKKKAERARRELTESQQAQV</sequence>
<evidence type="ECO:0000256" key="1">
    <source>
        <dbReference type="SAM" id="Phobius"/>
    </source>
</evidence>
<dbReference type="HOGENOM" id="CLU_1018332_0_0_7"/>
<keyword evidence="1" id="KW-1133">Transmembrane helix</keyword>
<dbReference type="Proteomes" id="UP000011724">
    <property type="component" value="Chromosome"/>
</dbReference>
<proteinExistence type="predicted"/>
<keyword evidence="1" id="KW-0812">Transmembrane</keyword>
<evidence type="ECO:0000313" key="2">
    <source>
        <dbReference type="EMBL" id="CCH49137.1"/>
    </source>
</evidence>
<dbReference type="PATRIC" id="fig|879567.3.peg.2011"/>
<name>M1WSV9_PSEP2</name>
<accession>M1WSV9</accession>
<feature type="transmembrane region" description="Helical" evidence="1">
    <location>
        <begin position="116"/>
        <end position="134"/>
    </location>
</feature>
<feature type="transmembrane region" description="Helical" evidence="1">
    <location>
        <begin position="154"/>
        <end position="175"/>
    </location>
</feature>
<dbReference type="KEGG" id="dpi:BN4_11902"/>
<keyword evidence="3" id="KW-1185">Reference proteome</keyword>
<dbReference type="AlphaFoldDB" id="M1WSV9"/>
<feature type="transmembrane region" description="Helical" evidence="1">
    <location>
        <begin position="227"/>
        <end position="248"/>
    </location>
</feature>
<gene>
    <name evidence="2" type="ordered locus">BN4_11902</name>
</gene>
<dbReference type="BioCyc" id="DPIE1322246:BN4_RS17190-MONOMER"/>
<reference evidence="3" key="2">
    <citation type="journal article" date="2013" name="Stand. Genomic Sci.">
        <title>Complete genome sequence of Desulfocapsa sulfexigens, a marine deltaproteobacterium specialized in disproportionating inorganic sulfur compounds.</title>
        <authorList>
            <person name="Finster K.W."/>
            <person name="Kjeldsen K.U."/>
            <person name="Kube M."/>
            <person name="Reinhardt R."/>
            <person name="Mussmann M."/>
            <person name="Amann R."/>
            <person name="Schreiber L."/>
        </authorList>
    </citation>
    <scope>NUCLEOTIDE SEQUENCE [LARGE SCALE GENOMIC DNA]</scope>
    <source>
        <strain evidence="3">DSM 10523 / SB164P1</strain>
    </source>
</reference>
<organism evidence="2 3">
    <name type="scientific">Pseudodesulfovibrio piezophilus (strain DSM 21447 / JCM 15486 / C1TLV30)</name>
    <name type="common">Desulfovibrio piezophilus</name>
    <dbReference type="NCBI Taxonomy" id="1322246"/>
    <lineage>
        <taxon>Bacteria</taxon>
        <taxon>Pseudomonadati</taxon>
        <taxon>Thermodesulfobacteriota</taxon>
        <taxon>Desulfovibrionia</taxon>
        <taxon>Desulfovibrionales</taxon>
        <taxon>Desulfovibrionaceae</taxon>
    </lineage>
</organism>
<dbReference type="EMBL" id="FO203427">
    <property type="protein sequence ID" value="CCH49137.1"/>
    <property type="molecule type" value="Genomic_DNA"/>
</dbReference>
<evidence type="ECO:0000313" key="3">
    <source>
        <dbReference type="Proteomes" id="UP000011724"/>
    </source>
</evidence>
<dbReference type="eggNOG" id="ENOG503358N">
    <property type="taxonomic scope" value="Bacteria"/>
</dbReference>
<reference evidence="2 3" key="1">
    <citation type="journal article" date="2013" name="PLoS ONE">
        <title>The first genomic and proteomic characterization of a deep-sea sulfate reducer: insights into the piezophilic lifestyle of Desulfovibrio piezophilus.</title>
        <authorList>
            <person name="Pradel N."/>
            <person name="Ji B."/>
            <person name="Gimenez G."/>
            <person name="Talla E."/>
            <person name="Lenoble P."/>
            <person name="Garel M."/>
            <person name="Tamburini C."/>
            <person name="Fourquet P."/>
            <person name="Lebrun R."/>
            <person name="Bertin P."/>
            <person name="Denis Y."/>
            <person name="Pophillat M."/>
            <person name="Barbe V."/>
            <person name="Ollivier B."/>
            <person name="Dolla A."/>
        </authorList>
    </citation>
    <scope>NUCLEOTIDE SEQUENCE [LARGE SCALE GENOMIC DNA]</scope>
    <source>
        <strain evidence="3">DSM 10523 / SB164P1</strain>
    </source>
</reference>
<keyword evidence="1" id="KW-0472">Membrane</keyword>